<organism evidence="1 2">
    <name type="scientific">Methylococcus capsulatus</name>
    <dbReference type="NCBI Taxonomy" id="414"/>
    <lineage>
        <taxon>Bacteria</taxon>
        <taxon>Pseudomonadati</taxon>
        <taxon>Pseudomonadota</taxon>
        <taxon>Gammaproteobacteria</taxon>
        <taxon>Methylococcales</taxon>
        <taxon>Methylococcaceae</taxon>
        <taxon>Methylococcus</taxon>
    </lineage>
</organism>
<evidence type="ECO:0000313" key="2">
    <source>
        <dbReference type="Proteomes" id="UP001158598"/>
    </source>
</evidence>
<reference evidence="1" key="1">
    <citation type="submission" date="2023-03" db="EMBL/GenBank/DDBJ databases">
        <authorList>
            <person name="Pearce D."/>
        </authorList>
    </citation>
    <scope>NUCLEOTIDE SEQUENCE</scope>
    <source>
        <strain evidence="1">Mc</strain>
    </source>
</reference>
<dbReference type="Proteomes" id="UP001158598">
    <property type="component" value="Chromosome"/>
</dbReference>
<proteinExistence type="predicted"/>
<sequence length="96" mass="10675">MSSWSTTITSEAMITICAMIRTLLGMWLRIKAMPALEQAVTEVSARLMIKAVDNCEVTAKAEQMPSTWRVMGLLSTSGSMRTFFDSSFMGINLFQL</sequence>
<name>A0AA35UCE5_METCP</name>
<protein>
    <submittedName>
        <fullName evidence="1">Uncharacterized protein</fullName>
    </submittedName>
</protein>
<dbReference type="EMBL" id="OX458332">
    <property type="protein sequence ID" value="CAI8834499.1"/>
    <property type="molecule type" value="Genomic_DNA"/>
</dbReference>
<evidence type="ECO:0000313" key="1">
    <source>
        <dbReference type="EMBL" id="CAI8834499.1"/>
    </source>
</evidence>
<gene>
    <name evidence="1" type="ORF">MCNOR_2196</name>
</gene>
<accession>A0AA35UCE5</accession>
<dbReference type="AlphaFoldDB" id="A0AA35UCE5"/>